<feature type="transmembrane region" description="Helical" evidence="1">
    <location>
        <begin position="181"/>
        <end position="204"/>
    </location>
</feature>
<evidence type="ECO:0000256" key="1">
    <source>
        <dbReference type="SAM" id="Phobius"/>
    </source>
</evidence>
<dbReference type="EMBL" id="KV921898">
    <property type="protein sequence ID" value="ORE07797.1"/>
    <property type="molecule type" value="Genomic_DNA"/>
</dbReference>
<evidence type="ECO:0000313" key="2">
    <source>
        <dbReference type="EMBL" id="ORE07797.1"/>
    </source>
</evidence>
<name>A0A1X0R6Z0_RHIZD</name>
<accession>A0A1X0R6Z0</accession>
<keyword evidence="1" id="KW-1133">Transmembrane helix</keyword>
<feature type="transmembrane region" description="Helical" evidence="1">
    <location>
        <begin position="68"/>
        <end position="89"/>
    </location>
</feature>
<keyword evidence="1" id="KW-0812">Transmembrane</keyword>
<gene>
    <name evidence="2" type="ORF">BCV72DRAFT_334923</name>
</gene>
<dbReference type="OrthoDB" id="2275460at2759"/>
<sequence>MVVFERTPRIETKYEDDNRFHRKFCGFMSLRGGCGIACAIWIGLNTYIATTAFLGFTPIFSYLDKTALIIMASISIFFGLVALFILYGLFVDRPGHLQLGFLLLVLTVPVFLVDVFANIILFGVQKSSYMNWCVGKSRGHVDETITVVFVNGSQIQLDYQPTSNNDDLFNCHKLWEDEIKFALAILIIISICYVYWSACIFYYFDKLRGIMAFNGIMPTAFMNYYPRFIPNPFFRTMPPPPSGNV</sequence>
<feature type="transmembrane region" description="Helical" evidence="1">
    <location>
        <begin position="101"/>
        <end position="122"/>
    </location>
</feature>
<organism evidence="2">
    <name type="scientific">Rhizopus microsporus var. microsporus</name>
    <dbReference type="NCBI Taxonomy" id="86635"/>
    <lineage>
        <taxon>Eukaryota</taxon>
        <taxon>Fungi</taxon>
        <taxon>Fungi incertae sedis</taxon>
        <taxon>Mucoromycota</taxon>
        <taxon>Mucoromycotina</taxon>
        <taxon>Mucoromycetes</taxon>
        <taxon>Mucorales</taxon>
        <taxon>Mucorineae</taxon>
        <taxon>Rhizopodaceae</taxon>
        <taxon>Rhizopus</taxon>
    </lineage>
</organism>
<reference evidence="2" key="1">
    <citation type="journal article" date="2016" name="Proc. Natl. Acad. Sci. U.S.A.">
        <title>Lipid metabolic changes in an early divergent fungus govern the establishment of a mutualistic symbiosis with endobacteria.</title>
        <authorList>
            <person name="Lastovetsky O.A."/>
            <person name="Gaspar M.L."/>
            <person name="Mondo S.J."/>
            <person name="LaButti K.M."/>
            <person name="Sandor L."/>
            <person name="Grigoriev I.V."/>
            <person name="Henry S.A."/>
            <person name="Pawlowska T.E."/>
        </authorList>
    </citation>
    <scope>NUCLEOTIDE SEQUENCE [LARGE SCALE GENOMIC DNA]</scope>
    <source>
        <strain evidence="2">ATCC 52814</strain>
    </source>
</reference>
<protein>
    <submittedName>
        <fullName evidence="2">Uncharacterized protein</fullName>
    </submittedName>
</protein>
<dbReference type="AlphaFoldDB" id="A0A1X0R6Z0"/>
<keyword evidence="1" id="KW-0472">Membrane</keyword>
<dbReference type="Proteomes" id="UP000242414">
    <property type="component" value="Unassembled WGS sequence"/>
</dbReference>
<dbReference type="VEuPathDB" id="FungiDB:BCV72DRAFT_334923"/>
<feature type="transmembrane region" description="Helical" evidence="1">
    <location>
        <begin position="32"/>
        <end position="56"/>
    </location>
</feature>
<proteinExistence type="predicted"/>